<dbReference type="InterPro" id="IPR001349">
    <property type="entry name" value="Cyt_c_oxidase_su6a"/>
</dbReference>
<feature type="compositionally biased region" description="Low complexity" evidence="7">
    <location>
        <begin position="70"/>
        <end position="81"/>
    </location>
</feature>
<keyword evidence="4" id="KW-0496">Mitochondrion</keyword>
<feature type="transmembrane region" description="Helical" evidence="8">
    <location>
        <begin position="197"/>
        <end position="218"/>
    </location>
</feature>
<evidence type="ECO:0000313" key="9">
    <source>
        <dbReference type="Proteomes" id="UP000694924"/>
    </source>
</evidence>
<dbReference type="InterPro" id="IPR036418">
    <property type="entry name" value="Cyt_c_oxidase_su6a_sf"/>
</dbReference>
<gene>
    <name evidence="10" type="primary">LOC107067166</name>
</gene>
<dbReference type="GeneID" id="107067166"/>
<name>A0ABM1ICG4_POLDO</name>
<dbReference type="PANTHER" id="PTHR11504:SF0">
    <property type="entry name" value="CYTOCHROME C OXIDASE SUBUNIT"/>
    <property type="match status" value="1"/>
</dbReference>
<evidence type="ECO:0000256" key="4">
    <source>
        <dbReference type="ARBA" id="ARBA00023128"/>
    </source>
</evidence>
<evidence type="ECO:0000256" key="7">
    <source>
        <dbReference type="SAM" id="MobiDB-lite"/>
    </source>
</evidence>
<keyword evidence="9" id="KW-1185">Reference proteome</keyword>
<dbReference type="SUPFAM" id="SSF81411">
    <property type="entry name" value="Mitochondrial cytochrome c oxidase subunit VIa"/>
    <property type="match status" value="1"/>
</dbReference>
<dbReference type="RefSeq" id="XP_015177901.1">
    <property type="nucleotide sequence ID" value="XM_015322415.1"/>
</dbReference>
<evidence type="ECO:0000256" key="6">
    <source>
        <dbReference type="RuleBase" id="RU004396"/>
    </source>
</evidence>
<keyword evidence="8" id="KW-0812">Transmembrane</keyword>
<evidence type="ECO:0000313" key="10">
    <source>
        <dbReference type="RefSeq" id="XP_015177901.1"/>
    </source>
</evidence>
<feature type="region of interest" description="Disordered" evidence="7">
    <location>
        <begin position="60"/>
        <end position="81"/>
    </location>
</feature>
<dbReference type="PANTHER" id="PTHR11504">
    <property type="entry name" value="CYTOCHROME C OXIDASE POLYPEPTIDE VIA"/>
    <property type="match status" value="1"/>
</dbReference>
<dbReference type="Gene3D" id="4.10.95.10">
    <property type="entry name" value="Cytochrome c oxidase, subunit VIa"/>
    <property type="match status" value="1"/>
</dbReference>
<reference evidence="10" key="1">
    <citation type="submission" date="2025-08" db="UniProtKB">
        <authorList>
            <consortium name="RefSeq"/>
        </authorList>
    </citation>
    <scope>IDENTIFICATION</scope>
    <source>
        <tissue evidence="10">Whole body</tissue>
    </source>
</reference>
<dbReference type="Proteomes" id="UP000694924">
    <property type="component" value="Unplaced"/>
</dbReference>
<dbReference type="Pfam" id="PF02046">
    <property type="entry name" value="COX6A"/>
    <property type="match status" value="1"/>
</dbReference>
<keyword evidence="8" id="KW-1133">Transmembrane helix</keyword>
<proteinExistence type="inferred from homology"/>
<evidence type="ECO:0000256" key="5">
    <source>
        <dbReference type="ARBA" id="ARBA00023136"/>
    </source>
</evidence>
<evidence type="ECO:0000256" key="3">
    <source>
        <dbReference type="ARBA" id="ARBA00022946"/>
    </source>
</evidence>
<keyword evidence="3" id="KW-0809">Transit peptide</keyword>
<comment type="subcellular location">
    <subcellularLocation>
        <location evidence="1">Mitochondrion inner membrane</location>
    </subcellularLocation>
</comment>
<evidence type="ECO:0000256" key="8">
    <source>
        <dbReference type="SAM" id="Phobius"/>
    </source>
</evidence>
<protein>
    <submittedName>
        <fullName evidence="10">Uncharacterized protein LOC107067166</fullName>
    </submittedName>
</protein>
<keyword evidence="5 8" id="KW-0472">Membrane</keyword>
<comment type="similarity">
    <text evidence="6">Belongs to the cytochrome c oxidase subunit 6A family.</text>
</comment>
<evidence type="ECO:0000256" key="1">
    <source>
        <dbReference type="ARBA" id="ARBA00004273"/>
    </source>
</evidence>
<evidence type="ECO:0000256" key="2">
    <source>
        <dbReference type="ARBA" id="ARBA00022792"/>
    </source>
</evidence>
<sequence length="272" mass="31310">MEESIWQECMKHSTNSLFFWTLSNHSCKSISTMENNPWQKGHVLNTIRFYSTNDNSTDKSTINECKNTKSKTSSTNNKDNNMNLIDDDASCTTKFHTKSSLKKEHCEDSTKNNAKQEPIENNICKNDIPKEEYCEETTYQSAPNSSVKDICPMESHSESCSQCSTDPNLTKNKYFICSPQKPILPCPPPKESTKLKLWRFLSICSYVLLIVASVIIIPKAEEEKKKPRPPYYDVPYMYRRTKPFPWGDGNHTLFHNPRRNPVPPDGYEVDDS</sequence>
<keyword evidence="2" id="KW-0999">Mitochondrion inner membrane</keyword>
<organism evidence="9 10">
    <name type="scientific">Polistes dominula</name>
    <name type="common">European paper wasp</name>
    <name type="synonym">Vespa dominula</name>
    <dbReference type="NCBI Taxonomy" id="743375"/>
    <lineage>
        <taxon>Eukaryota</taxon>
        <taxon>Metazoa</taxon>
        <taxon>Ecdysozoa</taxon>
        <taxon>Arthropoda</taxon>
        <taxon>Hexapoda</taxon>
        <taxon>Insecta</taxon>
        <taxon>Pterygota</taxon>
        <taxon>Neoptera</taxon>
        <taxon>Endopterygota</taxon>
        <taxon>Hymenoptera</taxon>
        <taxon>Apocrita</taxon>
        <taxon>Aculeata</taxon>
        <taxon>Vespoidea</taxon>
        <taxon>Vespidae</taxon>
        <taxon>Polistinae</taxon>
        <taxon>Polistini</taxon>
        <taxon>Polistes</taxon>
    </lineage>
</organism>
<accession>A0ABM1ICG4</accession>